<gene>
    <name evidence="2" type="primary">dnaA_2</name>
    <name evidence="2" type="ORF">SPACI_030630</name>
</gene>
<sequence>MIQSELAILWNQILLDLRREIMKPLFDTWIANLVPIEVNKQEFIIGTPKQFIKEWMEERYTELLRDLVKRHIGRDIDIVYVNLDLPLSVSKVKKPRSLTPIEKLLQDFQGLTLEKQEQAIKFVESLQAME</sequence>
<dbReference type="InterPro" id="IPR038454">
    <property type="entry name" value="DnaA_N_sf"/>
</dbReference>
<protein>
    <submittedName>
        <fullName evidence="2">Chromosomal replication initiator protein DnaA</fullName>
    </submittedName>
</protein>
<accession>A0ABZ3J519</accession>
<organism evidence="2 3">
    <name type="scientific">Sporomusa acidovorans (strain ATCC 49682 / DSM 3132 / Mol)</name>
    <dbReference type="NCBI Taxonomy" id="1123286"/>
    <lineage>
        <taxon>Bacteria</taxon>
        <taxon>Bacillati</taxon>
        <taxon>Bacillota</taxon>
        <taxon>Negativicutes</taxon>
        <taxon>Selenomonadales</taxon>
        <taxon>Sporomusaceae</taxon>
        <taxon>Sporomusa</taxon>
    </lineage>
</organism>
<dbReference type="InterPro" id="IPR024633">
    <property type="entry name" value="DnaA_N_dom"/>
</dbReference>
<dbReference type="RefSeq" id="WP_093795782.1">
    <property type="nucleotide sequence ID" value="NZ_CP155571.1"/>
</dbReference>
<dbReference type="Pfam" id="PF11638">
    <property type="entry name" value="DnaA_N"/>
    <property type="match status" value="1"/>
</dbReference>
<reference evidence="2" key="1">
    <citation type="submission" date="2024-05" db="EMBL/GenBank/DDBJ databases">
        <title>Isolation and characterization of Sporomusa carbonis sp. nov., a carboxydotrophic hydrogenogen in the genus of Sporomusa isolated from a charcoal burning pile.</title>
        <authorList>
            <person name="Boeer T."/>
            <person name="Rosenbaum F."/>
            <person name="Eysell L."/>
            <person name="Mueller V."/>
            <person name="Daniel R."/>
            <person name="Poehlein A."/>
        </authorList>
    </citation>
    <scope>NUCLEOTIDE SEQUENCE [LARGE SCALE GENOMIC DNA]</scope>
    <source>
        <strain evidence="2">DSM 3132</strain>
    </source>
</reference>
<name>A0ABZ3J519_SPOA4</name>
<evidence type="ECO:0000313" key="2">
    <source>
        <dbReference type="EMBL" id="XFO73001.1"/>
    </source>
</evidence>
<keyword evidence="3" id="KW-1185">Reference proteome</keyword>
<evidence type="ECO:0000313" key="3">
    <source>
        <dbReference type="Proteomes" id="UP000216052"/>
    </source>
</evidence>
<dbReference type="EMBL" id="CP155571">
    <property type="protein sequence ID" value="XFO73001.1"/>
    <property type="molecule type" value="Genomic_DNA"/>
</dbReference>
<evidence type="ECO:0000259" key="1">
    <source>
        <dbReference type="Pfam" id="PF11638"/>
    </source>
</evidence>
<dbReference type="Proteomes" id="UP000216052">
    <property type="component" value="Chromosome"/>
</dbReference>
<proteinExistence type="predicted"/>
<dbReference type="Gene3D" id="3.30.300.180">
    <property type="match status" value="1"/>
</dbReference>
<feature type="domain" description="DnaA N-terminal" evidence="1">
    <location>
        <begin position="9"/>
        <end position="69"/>
    </location>
</feature>